<dbReference type="InterPro" id="IPR050619">
    <property type="entry name" value="Flavodoxin"/>
</dbReference>
<comment type="caution">
    <text evidence="10">The sequence shown here is derived from an EMBL/GenBank/DDBJ whole genome shotgun (WGS) entry which is preliminary data.</text>
</comment>
<organism evidence="10 11">
    <name type="scientific">Thalassotalea piscium</name>
    <dbReference type="NCBI Taxonomy" id="1230533"/>
    <lineage>
        <taxon>Bacteria</taxon>
        <taxon>Pseudomonadati</taxon>
        <taxon>Pseudomonadota</taxon>
        <taxon>Gammaproteobacteria</taxon>
        <taxon>Alteromonadales</taxon>
        <taxon>Colwelliaceae</taxon>
        <taxon>Thalassotalea</taxon>
    </lineage>
</organism>
<evidence type="ECO:0000256" key="3">
    <source>
        <dbReference type="ARBA" id="ARBA00005267"/>
    </source>
</evidence>
<evidence type="ECO:0000256" key="5">
    <source>
        <dbReference type="ARBA" id="ARBA00022630"/>
    </source>
</evidence>
<keyword evidence="5 8" id="KW-0285">Flavoprotein</keyword>
<dbReference type="InterPro" id="IPR010086">
    <property type="entry name" value="Flavodoxin_lc"/>
</dbReference>
<evidence type="ECO:0000256" key="4">
    <source>
        <dbReference type="ARBA" id="ARBA00022448"/>
    </source>
</evidence>
<comment type="similarity">
    <text evidence="3 8">Belongs to the flavodoxin family.</text>
</comment>
<dbReference type="EMBL" id="JACHHU010000009">
    <property type="protein sequence ID" value="MBB6542992.1"/>
    <property type="molecule type" value="Genomic_DNA"/>
</dbReference>
<accession>A0A7X0NGF0</accession>
<dbReference type="PROSITE" id="PS00201">
    <property type="entry name" value="FLAVODOXIN"/>
    <property type="match status" value="1"/>
</dbReference>
<keyword evidence="6 8" id="KW-0288">FMN</keyword>
<evidence type="ECO:0000259" key="9">
    <source>
        <dbReference type="PROSITE" id="PS50902"/>
    </source>
</evidence>
<dbReference type="GO" id="GO:0009055">
    <property type="term" value="F:electron transfer activity"/>
    <property type="evidence" value="ECO:0007669"/>
    <property type="project" value="UniProtKB-UniRule"/>
</dbReference>
<dbReference type="NCBIfam" id="NF009023">
    <property type="entry name" value="PRK12359.1"/>
    <property type="match status" value="1"/>
</dbReference>
<keyword evidence="11" id="KW-1185">Reference proteome</keyword>
<dbReference type="Pfam" id="PF00258">
    <property type="entry name" value="Flavodoxin_1"/>
    <property type="match status" value="1"/>
</dbReference>
<evidence type="ECO:0000256" key="1">
    <source>
        <dbReference type="ARBA" id="ARBA00001917"/>
    </source>
</evidence>
<evidence type="ECO:0000313" key="11">
    <source>
        <dbReference type="Proteomes" id="UP000537141"/>
    </source>
</evidence>
<feature type="domain" description="Flavodoxin-like" evidence="9">
    <location>
        <begin position="3"/>
        <end position="166"/>
    </location>
</feature>
<dbReference type="AlphaFoldDB" id="A0A7X0NGF0"/>
<dbReference type="InterPro" id="IPR008254">
    <property type="entry name" value="Flavodoxin/NO_synth"/>
</dbReference>
<dbReference type="PIRSF" id="PIRSF038996">
    <property type="entry name" value="FldA"/>
    <property type="match status" value="1"/>
</dbReference>
<evidence type="ECO:0000256" key="2">
    <source>
        <dbReference type="ARBA" id="ARBA00003297"/>
    </source>
</evidence>
<evidence type="ECO:0000256" key="6">
    <source>
        <dbReference type="ARBA" id="ARBA00022643"/>
    </source>
</evidence>
<gene>
    <name evidence="10" type="ORF">HNQ55_001496</name>
</gene>
<dbReference type="SUPFAM" id="SSF52218">
    <property type="entry name" value="Flavoproteins"/>
    <property type="match status" value="1"/>
</dbReference>
<evidence type="ECO:0000256" key="8">
    <source>
        <dbReference type="PIRNR" id="PIRNR038996"/>
    </source>
</evidence>
<comment type="cofactor">
    <cofactor evidence="1 8">
        <name>FMN</name>
        <dbReference type="ChEBI" id="CHEBI:58210"/>
    </cofactor>
</comment>
<dbReference type="RefSeq" id="WP_184423797.1">
    <property type="nucleotide sequence ID" value="NZ_AP027362.1"/>
</dbReference>
<dbReference type="Proteomes" id="UP000537141">
    <property type="component" value="Unassembled WGS sequence"/>
</dbReference>
<dbReference type="PANTHER" id="PTHR42809:SF3">
    <property type="entry name" value="FLAVODOXIN 2"/>
    <property type="match status" value="1"/>
</dbReference>
<dbReference type="PANTHER" id="PTHR42809">
    <property type="entry name" value="FLAVODOXIN 2"/>
    <property type="match status" value="1"/>
</dbReference>
<evidence type="ECO:0000313" key="10">
    <source>
        <dbReference type="EMBL" id="MBB6542992.1"/>
    </source>
</evidence>
<keyword evidence="4 8" id="KW-0813">Transport</keyword>
<evidence type="ECO:0000256" key="7">
    <source>
        <dbReference type="ARBA" id="ARBA00022982"/>
    </source>
</evidence>
<dbReference type="InterPro" id="IPR029039">
    <property type="entry name" value="Flavoprotein-like_sf"/>
</dbReference>
<name>A0A7X0NGF0_9GAMM</name>
<sequence length="176" mass="20041">MKIGLFYGSTTCYTEIAAEKIQQHFTGDLTIELFNIKEIPLAECLNFDLLIFGISTWDYGEIQEDWESHWPEIANLDLSDKVIALFGMGDQIGYTEWFQDALGMLHQQVIAQGAYCIGYWPNNGYEFAASKALTTDTTEFVGLALDEDNQYELTDERIATWCQQVKNEIHTLLSSD</sequence>
<dbReference type="InterPro" id="IPR001226">
    <property type="entry name" value="Flavodoxin_CS"/>
</dbReference>
<keyword evidence="7 8" id="KW-0249">Electron transport</keyword>
<comment type="function">
    <text evidence="2 8">Low-potential electron donor to a number of redox enzymes.</text>
</comment>
<dbReference type="NCBIfam" id="TIGR01752">
    <property type="entry name" value="flav_long"/>
    <property type="match status" value="1"/>
</dbReference>
<reference evidence="10 11" key="1">
    <citation type="submission" date="2020-08" db="EMBL/GenBank/DDBJ databases">
        <title>Genomic Encyclopedia of Type Strains, Phase IV (KMG-IV): sequencing the most valuable type-strain genomes for metagenomic binning, comparative biology and taxonomic classification.</title>
        <authorList>
            <person name="Goeker M."/>
        </authorList>
    </citation>
    <scope>NUCLEOTIDE SEQUENCE [LARGE SCALE GENOMIC DNA]</scope>
    <source>
        <strain evidence="10 11">DSM 26287</strain>
    </source>
</reference>
<dbReference type="Gene3D" id="3.40.50.360">
    <property type="match status" value="1"/>
</dbReference>
<dbReference type="PROSITE" id="PS50902">
    <property type="entry name" value="FLAVODOXIN_LIKE"/>
    <property type="match status" value="1"/>
</dbReference>
<proteinExistence type="inferred from homology"/>
<dbReference type="NCBIfam" id="NF006739">
    <property type="entry name" value="PRK09267.1-5"/>
    <property type="match status" value="1"/>
</dbReference>
<dbReference type="GO" id="GO:0010181">
    <property type="term" value="F:FMN binding"/>
    <property type="evidence" value="ECO:0007669"/>
    <property type="project" value="UniProtKB-UniRule"/>
</dbReference>
<protein>
    <recommendedName>
        <fullName evidence="8">Flavodoxin</fullName>
    </recommendedName>
</protein>